<evidence type="ECO:0000313" key="3">
    <source>
        <dbReference type="Proteomes" id="UP000273022"/>
    </source>
</evidence>
<comment type="caution">
    <text evidence="2">The sequence shown here is derived from an EMBL/GenBank/DDBJ whole genome shotgun (WGS) entry which is preliminary data.</text>
</comment>
<name>A0A3A6SY88_9GAMM</name>
<sequence length="126" mass="14827">MNCDIPYDNTFEHVTSDALTRELESKVQKDSVLCTDGFKAYIAFSKNNDLIHKRLNISAGIRVLENVFHIQHVNAYHNQLKLWLSKFHGVATKYLTHYLGWFRFMEKKENCNENSFFKTQQQLIPT</sequence>
<gene>
    <name evidence="2" type="ORF">D5R81_19520</name>
</gene>
<dbReference type="AlphaFoldDB" id="A0A3A6SY88"/>
<dbReference type="EMBL" id="QYYH01000232">
    <property type="protein sequence ID" value="RJY02121.1"/>
    <property type="molecule type" value="Genomic_DNA"/>
</dbReference>
<dbReference type="OrthoDB" id="7355934at2"/>
<accession>A0A3A6SY88</accession>
<keyword evidence="3" id="KW-1185">Reference proteome</keyword>
<evidence type="ECO:0000259" key="1">
    <source>
        <dbReference type="SMART" id="SM01126"/>
    </source>
</evidence>
<dbReference type="Proteomes" id="UP000273022">
    <property type="component" value="Unassembled WGS sequence"/>
</dbReference>
<feature type="domain" description="ISXO2-like transposase" evidence="1">
    <location>
        <begin position="1"/>
        <end position="107"/>
    </location>
</feature>
<protein>
    <submittedName>
        <fullName evidence="2">IS1595 family transposase</fullName>
    </submittedName>
</protein>
<dbReference type="InterPro" id="IPR024445">
    <property type="entry name" value="Tnp_ISXO2-like"/>
</dbReference>
<dbReference type="SMART" id="SM01126">
    <property type="entry name" value="DDE_Tnp_IS1595"/>
    <property type="match status" value="1"/>
</dbReference>
<evidence type="ECO:0000313" key="2">
    <source>
        <dbReference type="EMBL" id="RJY02121.1"/>
    </source>
</evidence>
<dbReference type="NCBIfam" id="NF033547">
    <property type="entry name" value="transpos_IS1595"/>
    <property type="match status" value="1"/>
</dbReference>
<proteinExistence type="predicted"/>
<reference evidence="2 3" key="1">
    <citation type="submission" date="2018-09" db="EMBL/GenBank/DDBJ databases">
        <title>Phylogeny of the Shewanellaceae, and recommendation for two new genera, Pseudoshewanella and Parashewanella.</title>
        <authorList>
            <person name="Wang G."/>
        </authorList>
    </citation>
    <scope>NUCLEOTIDE SEQUENCE [LARGE SCALE GENOMIC DNA]</scope>
    <source>
        <strain evidence="2 3">KCTC 22492</strain>
    </source>
</reference>
<dbReference type="Pfam" id="PF12762">
    <property type="entry name" value="DDE_Tnp_IS1595"/>
    <property type="match status" value="1"/>
</dbReference>
<organism evidence="2 3">
    <name type="scientific">Parashewanella spongiae</name>
    <dbReference type="NCBI Taxonomy" id="342950"/>
    <lineage>
        <taxon>Bacteria</taxon>
        <taxon>Pseudomonadati</taxon>
        <taxon>Pseudomonadota</taxon>
        <taxon>Gammaproteobacteria</taxon>
        <taxon>Alteromonadales</taxon>
        <taxon>Shewanellaceae</taxon>
        <taxon>Parashewanella</taxon>
    </lineage>
</organism>